<sequence>MGLEVIKFGGVNPNSLSFSSSVTKSPLLPLTMVVPLKPQRKVSGLCTATTKRNPKRLKYSAPRFSRGDGLLYVEVDQSGDDTWKLEPIVKLLKEGAVGVIPTDTVYAIVCDLKSQSSIERLRRIKEIETSKPLSILCHSLRDIDTYTLGFPRGNGQGSTNVFRVVKHCLPGPYTFILPASKELPKQCIRNGTTPKYAARKTVGIRMPDDAVCQAILEEMGAPLISTSVKWAKGEEWILDPVAIADVYGPMGIDFVVAAGVRVADPSTVVDMTGDSPIIIRQGKGPKQDWMTVKEDEDSTMSVS</sequence>
<evidence type="ECO:0000313" key="4">
    <source>
        <dbReference type="Proteomes" id="UP001177140"/>
    </source>
</evidence>
<protein>
    <recommendedName>
        <fullName evidence="1">Threonylcarbamoyl-AMP synthase</fullName>
    </recommendedName>
</protein>
<dbReference type="Proteomes" id="UP001177140">
    <property type="component" value="Unassembled WGS sequence"/>
</dbReference>
<accession>A0AA41SHE9</accession>
<proteinExistence type="predicted"/>
<dbReference type="NCBIfam" id="TIGR00057">
    <property type="entry name" value="L-threonylcarbamoyladenylate synthase"/>
    <property type="match status" value="1"/>
</dbReference>
<dbReference type="AlphaFoldDB" id="A0AA41SHE9"/>
<comment type="caution">
    <text evidence="3">The sequence shown here is derived from an EMBL/GenBank/DDBJ whole genome shotgun (WGS) entry which is preliminary data.</text>
</comment>
<dbReference type="EMBL" id="JAJJMA010165688">
    <property type="protein sequence ID" value="MCL7036241.1"/>
    <property type="molecule type" value="Genomic_DNA"/>
</dbReference>
<organism evidence="3 4">
    <name type="scientific">Papaver nudicaule</name>
    <name type="common">Iceland poppy</name>
    <dbReference type="NCBI Taxonomy" id="74823"/>
    <lineage>
        <taxon>Eukaryota</taxon>
        <taxon>Viridiplantae</taxon>
        <taxon>Streptophyta</taxon>
        <taxon>Embryophyta</taxon>
        <taxon>Tracheophyta</taxon>
        <taxon>Spermatophyta</taxon>
        <taxon>Magnoliopsida</taxon>
        <taxon>Ranunculales</taxon>
        <taxon>Papaveraceae</taxon>
        <taxon>Papaveroideae</taxon>
        <taxon>Papaver</taxon>
    </lineage>
</organism>
<gene>
    <name evidence="3" type="ORF">MKW94_010389</name>
</gene>
<dbReference type="InterPro" id="IPR017945">
    <property type="entry name" value="DHBP_synth_RibB-like_a/b_dom"/>
</dbReference>
<dbReference type="GO" id="GO:0003725">
    <property type="term" value="F:double-stranded RNA binding"/>
    <property type="evidence" value="ECO:0007669"/>
    <property type="project" value="InterPro"/>
</dbReference>
<name>A0AA41SHE9_PAPNU</name>
<dbReference type="InterPro" id="IPR052532">
    <property type="entry name" value="SUA5_domain"/>
</dbReference>
<evidence type="ECO:0000259" key="2">
    <source>
        <dbReference type="PROSITE" id="PS51163"/>
    </source>
</evidence>
<dbReference type="PROSITE" id="PS51163">
    <property type="entry name" value="YRDC"/>
    <property type="match status" value="1"/>
</dbReference>
<keyword evidence="4" id="KW-1185">Reference proteome</keyword>
<evidence type="ECO:0000256" key="1">
    <source>
        <dbReference type="ARBA" id="ARBA00015492"/>
    </source>
</evidence>
<dbReference type="SUPFAM" id="SSF55821">
    <property type="entry name" value="YrdC/RibB"/>
    <property type="match status" value="1"/>
</dbReference>
<dbReference type="Gene3D" id="3.90.870.10">
    <property type="entry name" value="DHBP synthase"/>
    <property type="match status" value="1"/>
</dbReference>
<feature type="domain" description="YrdC-like" evidence="2">
    <location>
        <begin position="82"/>
        <end position="284"/>
    </location>
</feature>
<dbReference type="Pfam" id="PF01300">
    <property type="entry name" value="Sua5_yciO_yrdC"/>
    <property type="match status" value="1"/>
</dbReference>
<dbReference type="PANTHER" id="PTHR42828">
    <property type="entry name" value="DHBP SYNTHASE RIBB-LIKE ALPHA/BETA DOMAIN-CONTAINING PROTEIN"/>
    <property type="match status" value="1"/>
</dbReference>
<evidence type="ECO:0000313" key="3">
    <source>
        <dbReference type="EMBL" id="MCL7036241.1"/>
    </source>
</evidence>
<dbReference type="PANTHER" id="PTHR42828:SF3">
    <property type="entry name" value="THREONYLCARBAMOYL-AMP SYNTHASE"/>
    <property type="match status" value="1"/>
</dbReference>
<reference evidence="3" key="1">
    <citation type="submission" date="2022-03" db="EMBL/GenBank/DDBJ databases">
        <title>A functionally conserved STORR gene fusion in Papaver species that diverged 16.8 million years ago.</title>
        <authorList>
            <person name="Catania T."/>
        </authorList>
    </citation>
    <scope>NUCLEOTIDE SEQUENCE</scope>
    <source>
        <strain evidence="3">S-191538</strain>
    </source>
</reference>
<dbReference type="InterPro" id="IPR006070">
    <property type="entry name" value="Sua5-like_dom"/>
</dbReference>